<organism evidence="2 3">
    <name type="scientific">Streptomyces ziwulingensis</name>
    <dbReference type="NCBI Taxonomy" id="1045501"/>
    <lineage>
        <taxon>Bacteria</taxon>
        <taxon>Bacillati</taxon>
        <taxon>Actinomycetota</taxon>
        <taxon>Actinomycetes</taxon>
        <taxon>Kitasatosporales</taxon>
        <taxon>Streptomycetaceae</taxon>
        <taxon>Streptomyces</taxon>
    </lineage>
</organism>
<comment type="caution">
    <text evidence="2">The sequence shown here is derived from an EMBL/GenBank/DDBJ whole genome shotgun (WGS) entry which is preliminary data.</text>
</comment>
<evidence type="ECO:0000256" key="1">
    <source>
        <dbReference type="SAM" id="MobiDB-lite"/>
    </source>
</evidence>
<feature type="region of interest" description="Disordered" evidence="1">
    <location>
        <begin position="1"/>
        <end position="68"/>
    </location>
</feature>
<proteinExistence type="predicted"/>
<evidence type="ECO:0000313" key="2">
    <source>
        <dbReference type="EMBL" id="GAA4781889.1"/>
    </source>
</evidence>
<evidence type="ECO:0000313" key="3">
    <source>
        <dbReference type="Proteomes" id="UP001501265"/>
    </source>
</evidence>
<name>A0ABP9AL69_9ACTN</name>
<protein>
    <recommendedName>
        <fullName evidence="4">DUF4254 domain-containing protein</fullName>
    </recommendedName>
</protein>
<reference evidence="3" key="1">
    <citation type="journal article" date="2019" name="Int. J. Syst. Evol. Microbiol.">
        <title>The Global Catalogue of Microorganisms (GCM) 10K type strain sequencing project: providing services to taxonomists for standard genome sequencing and annotation.</title>
        <authorList>
            <consortium name="The Broad Institute Genomics Platform"/>
            <consortium name="The Broad Institute Genome Sequencing Center for Infectious Disease"/>
            <person name="Wu L."/>
            <person name="Ma J."/>
        </authorList>
    </citation>
    <scope>NUCLEOTIDE SEQUENCE [LARGE SCALE GENOMIC DNA]</scope>
    <source>
        <strain evidence="3">JCM 18081</strain>
    </source>
</reference>
<evidence type="ECO:0008006" key="4">
    <source>
        <dbReference type="Google" id="ProtNLM"/>
    </source>
</evidence>
<dbReference type="EMBL" id="BAABIG010000001">
    <property type="protein sequence ID" value="GAA4781889.1"/>
    <property type="molecule type" value="Genomic_DNA"/>
</dbReference>
<sequence>MPSEHRHAPSGGSNARPPPSPPHRRRHPHRPGADLHGRTTHCRRPQGPAIHPTSQDRPEPLPELSGYLKDSEDILSSWDAYSDENTDLDGWPLDDDAYGRRASARDASTADAFEAVRDSAHHLLATAQAQLGRLPGSTMQPRWVWQLGVLQDALERLDALEEEWQQTRGELPAGAGPGSSVYDDALAEHHAECWSYLDDWATQGHALIEIHTAARNTPSPLAPPPTTAPAPSMSQAGKVRR</sequence>
<dbReference type="Proteomes" id="UP001501265">
    <property type="component" value="Unassembled WGS sequence"/>
</dbReference>
<keyword evidence="3" id="KW-1185">Reference proteome</keyword>
<accession>A0ABP9AL69</accession>
<gene>
    <name evidence="2" type="ORF">GCM10023220_00420</name>
</gene>
<dbReference type="RefSeq" id="WP_345616638.1">
    <property type="nucleotide sequence ID" value="NZ_BAABIG010000001.1"/>
</dbReference>
<feature type="region of interest" description="Disordered" evidence="1">
    <location>
        <begin position="215"/>
        <end position="241"/>
    </location>
</feature>